<evidence type="ECO:0000313" key="1">
    <source>
        <dbReference type="EnsemblMetazoa" id="XP_016655967.1"/>
    </source>
</evidence>
<protein>
    <recommendedName>
        <fullName evidence="3">Reverse transcriptase</fullName>
    </recommendedName>
</protein>
<reference evidence="2" key="1">
    <citation type="submission" date="2010-06" db="EMBL/GenBank/DDBJ databases">
        <authorList>
            <person name="Jiang H."/>
            <person name="Abraham K."/>
            <person name="Ali S."/>
            <person name="Alsbrooks S.L."/>
            <person name="Anim B.N."/>
            <person name="Anosike U.S."/>
            <person name="Attaway T."/>
            <person name="Bandaranaike D.P."/>
            <person name="Battles P.K."/>
            <person name="Bell S.N."/>
            <person name="Bell A.V."/>
            <person name="Beltran B."/>
            <person name="Bickham C."/>
            <person name="Bustamante Y."/>
            <person name="Caleb T."/>
            <person name="Canada A."/>
            <person name="Cardenas V."/>
            <person name="Carter K."/>
            <person name="Chacko J."/>
            <person name="Chandrabose M.N."/>
            <person name="Chavez D."/>
            <person name="Chavez A."/>
            <person name="Chen L."/>
            <person name="Chu H.-S."/>
            <person name="Claassen K.J."/>
            <person name="Cockrell R."/>
            <person name="Collins M."/>
            <person name="Cooper J.A."/>
            <person name="Cree A."/>
            <person name="Curry S.M."/>
            <person name="Da Y."/>
            <person name="Dao M.D."/>
            <person name="Das B."/>
            <person name="Davila M.-L."/>
            <person name="Davy-Carroll L."/>
            <person name="Denson S."/>
            <person name="Dinh H."/>
            <person name="Ebong V.E."/>
            <person name="Edwards J.R."/>
            <person name="Egan A."/>
            <person name="El-Daye J."/>
            <person name="Escobedo L."/>
            <person name="Fernandez S."/>
            <person name="Fernando P.R."/>
            <person name="Flagg N."/>
            <person name="Forbes L.D."/>
            <person name="Fowler R.G."/>
            <person name="Fu Q."/>
            <person name="Gabisi R.A."/>
            <person name="Ganer J."/>
            <person name="Garbino Pronczuk A."/>
            <person name="Garcia R.M."/>
            <person name="Garner T."/>
            <person name="Garrett T.E."/>
            <person name="Gonzalez D.A."/>
            <person name="Hamid H."/>
            <person name="Hawkins E.S."/>
            <person name="Hirani K."/>
            <person name="Hogues M.E."/>
            <person name="Hollins B."/>
            <person name="Hsiao C.-H."/>
            <person name="Jabil R."/>
            <person name="James M.L."/>
            <person name="Jhangiani S.N."/>
            <person name="Johnson B."/>
            <person name="Johnson Q."/>
            <person name="Joshi V."/>
            <person name="Kalu J.B."/>
            <person name="Kam C."/>
            <person name="Kashfia A."/>
            <person name="Keebler J."/>
            <person name="Kisamo H."/>
            <person name="Kovar C.L."/>
            <person name="Lago L.A."/>
            <person name="Lai C.-Y."/>
            <person name="Laidlaw J."/>
            <person name="Lara F."/>
            <person name="Le T.-K."/>
            <person name="Lee S.L."/>
            <person name="Legall F.H."/>
            <person name="Lemon S.J."/>
            <person name="Lewis L.R."/>
            <person name="Li B."/>
            <person name="Liu Y."/>
            <person name="Liu Y.-S."/>
            <person name="Lopez J."/>
            <person name="Lozado R.J."/>
            <person name="Lu J."/>
            <person name="Madu R.C."/>
            <person name="Maheshwari M."/>
            <person name="Maheshwari R."/>
            <person name="Malloy K."/>
            <person name="Martinez E."/>
            <person name="Mathew T."/>
            <person name="Mercado I.C."/>
            <person name="Mercado C."/>
            <person name="Meyer B."/>
            <person name="Montgomery K."/>
            <person name="Morgan M.B."/>
            <person name="Munidasa M."/>
            <person name="Nazareth L.V."/>
            <person name="Nelson J."/>
            <person name="Ng B.M."/>
            <person name="Nguyen N.B."/>
            <person name="Nguyen P.Q."/>
            <person name="Nguyen T."/>
            <person name="Obregon M."/>
            <person name="Okwuonu G.O."/>
            <person name="Onwere C.G."/>
            <person name="Orozco G."/>
            <person name="Parra A."/>
            <person name="Patel S."/>
            <person name="Patil S."/>
            <person name="Perez A."/>
            <person name="Perez Y."/>
            <person name="Pham C."/>
            <person name="Primus E.L."/>
            <person name="Pu L.-L."/>
            <person name="Puazo M."/>
            <person name="Qin X."/>
            <person name="Quiroz J.B."/>
            <person name="Reese J."/>
            <person name="Richards S."/>
            <person name="Rives C.M."/>
            <person name="Robberts R."/>
            <person name="Ruiz S.J."/>
            <person name="Ruiz M.J."/>
            <person name="Santibanez J."/>
            <person name="Schneider B.W."/>
            <person name="Sisson I."/>
            <person name="Smith M."/>
            <person name="Sodergren E."/>
            <person name="Song X.-Z."/>
            <person name="Song B.B."/>
            <person name="Summersgill H."/>
            <person name="Thelus R."/>
            <person name="Thornton R.D."/>
            <person name="Trejos Z.Y."/>
            <person name="Usmani K."/>
            <person name="Vattathil S."/>
            <person name="Villasana D."/>
            <person name="Walker D.L."/>
            <person name="Wang S."/>
            <person name="Wang K."/>
            <person name="White C.S."/>
            <person name="Williams A.C."/>
            <person name="Williamson J."/>
            <person name="Wilson K."/>
            <person name="Woghiren I.O."/>
            <person name="Woodworth J.R."/>
            <person name="Worley K.C."/>
            <person name="Wright R.A."/>
            <person name="Wu W."/>
            <person name="Young L."/>
            <person name="Zhang L."/>
            <person name="Zhang J."/>
            <person name="Zhu Y."/>
            <person name="Muzny D.M."/>
            <person name="Weinstock G."/>
            <person name="Gibbs R.A."/>
        </authorList>
    </citation>
    <scope>NUCLEOTIDE SEQUENCE [LARGE SCALE GENOMIC DNA]</scope>
    <source>
        <strain evidence="2">LSR1</strain>
    </source>
</reference>
<dbReference type="KEGG" id="api:107882303"/>
<proteinExistence type="predicted"/>
<dbReference type="GeneID" id="107882303"/>
<reference evidence="1" key="2">
    <citation type="submission" date="2022-06" db="UniProtKB">
        <authorList>
            <consortium name="EnsemblMetazoa"/>
        </authorList>
    </citation>
    <scope>IDENTIFICATION</scope>
</reference>
<name>A0A8R2D205_ACYPI</name>
<accession>A0A8R2D205</accession>
<keyword evidence="2" id="KW-1185">Reference proteome</keyword>
<dbReference type="RefSeq" id="XP_016655967.1">
    <property type="nucleotide sequence ID" value="XM_016800478.1"/>
</dbReference>
<evidence type="ECO:0008006" key="3">
    <source>
        <dbReference type="Google" id="ProtNLM"/>
    </source>
</evidence>
<evidence type="ECO:0000313" key="2">
    <source>
        <dbReference type="Proteomes" id="UP000007819"/>
    </source>
</evidence>
<sequence length="253" mass="29091">MASKRNKVKWKLTNDTASINHMGIELKAKNRRNVMRTMRNNYRAKRSADQGRAMECAAAHPAATNFLRNGDYTRFADWRFIHRARPNLVPLNGSAAWRTGDRRCRRCDYNTESLAHVVDHCMRYSGLYLTRHNAVVERIKTAASTKFEILFENQMLAAFDSAARERLERYHDLSSELATTYGVEATVIPFVVGALGGWYSKNDEFLHHLCSPKYAVMMRKLCVSEVIGFSRDIYIQHLTNIPQRSPTNRITTT</sequence>
<dbReference type="AlphaFoldDB" id="A0A8R2D205"/>
<dbReference type="Proteomes" id="UP000007819">
    <property type="component" value="Chromosome X"/>
</dbReference>
<organism evidence="1 2">
    <name type="scientific">Acyrthosiphon pisum</name>
    <name type="common">Pea aphid</name>
    <dbReference type="NCBI Taxonomy" id="7029"/>
    <lineage>
        <taxon>Eukaryota</taxon>
        <taxon>Metazoa</taxon>
        <taxon>Ecdysozoa</taxon>
        <taxon>Arthropoda</taxon>
        <taxon>Hexapoda</taxon>
        <taxon>Insecta</taxon>
        <taxon>Pterygota</taxon>
        <taxon>Neoptera</taxon>
        <taxon>Paraneoptera</taxon>
        <taxon>Hemiptera</taxon>
        <taxon>Sternorrhyncha</taxon>
        <taxon>Aphidomorpha</taxon>
        <taxon>Aphidoidea</taxon>
        <taxon>Aphididae</taxon>
        <taxon>Macrosiphini</taxon>
        <taxon>Acyrthosiphon</taxon>
    </lineage>
</organism>
<dbReference type="OrthoDB" id="6629078at2759"/>
<dbReference type="EnsemblMetazoa" id="XM_016800478.1">
    <property type="protein sequence ID" value="XP_016655967.1"/>
    <property type="gene ID" value="LOC107882303"/>
</dbReference>